<dbReference type="EMBL" id="MOBZ01000009">
    <property type="protein sequence ID" value="ROO09584.1"/>
    <property type="molecule type" value="Genomic_DNA"/>
</dbReference>
<name>A0A423P5P0_PSEFL</name>
<accession>A0A423P5P0</accession>
<keyword evidence="1" id="KW-1133">Transmembrane helix</keyword>
<gene>
    <name evidence="2" type="ORF">BK673_11795</name>
</gene>
<reference evidence="2 3" key="1">
    <citation type="submission" date="2016-10" db="EMBL/GenBank/DDBJ databases">
        <title>Comparative genome analysis of multiple Pseudomonas spp. focuses on biocontrol and plant growth promoting traits.</title>
        <authorList>
            <person name="Tao X.-Y."/>
            <person name="Taylor C.G."/>
        </authorList>
    </citation>
    <scope>NUCLEOTIDE SEQUENCE [LARGE SCALE GENOMIC DNA]</scope>
    <source>
        <strain evidence="2 3">36G2</strain>
    </source>
</reference>
<evidence type="ECO:0000256" key="1">
    <source>
        <dbReference type="SAM" id="Phobius"/>
    </source>
</evidence>
<feature type="transmembrane region" description="Helical" evidence="1">
    <location>
        <begin position="6"/>
        <end position="31"/>
    </location>
</feature>
<keyword evidence="1" id="KW-0472">Membrane</keyword>
<protein>
    <submittedName>
        <fullName evidence="2">Uncharacterized protein</fullName>
    </submittedName>
</protein>
<keyword evidence="1" id="KW-0812">Transmembrane</keyword>
<comment type="caution">
    <text evidence="2">The sequence shown here is derived from an EMBL/GenBank/DDBJ whole genome shotgun (WGS) entry which is preliminary data.</text>
</comment>
<evidence type="ECO:0000313" key="3">
    <source>
        <dbReference type="Proteomes" id="UP000283619"/>
    </source>
</evidence>
<sequence length="129" mass="14923">MTEIKLLFAATGIALLVLIISNVLVMIYVGYFKLSEIELHLENCYLLHNCPQKGRSGFWARRYRLNLITALLRKRPSRLLLDNPSALEDVRSLPLNLRQWVEIPYRLNAFSLLGILALYGWAEYLGLFE</sequence>
<organism evidence="2 3">
    <name type="scientific">Pseudomonas fluorescens</name>
    <dbReference type="NCBI Taxonomy" id="294"/>
    <lineage>
        <taxon>Bacteria</taxon>
        <taxon>Pseudomonadati</taxon>
        <taxon>Pseudomonadota</taxon>
        <taxon>Gammaproteobacteria</taxon>
        <taxon>Pseudomonadales</taxon>
        <taxon>Pseudomonadaceae</taxon>
        <taxon>Pseudomonas</taxon>
    </lineage>
</organism>
<evidence type="ECO:0000313" key="2">
    <source>
        <dbReference type="EMBL" id="ROO09584.1"/>
    </source>
</evidence>
<dbReference type="AlphaFoldDB" id="A0A423P5P0"/>
<dbReference type="RefSeq" id="WP_123593775.1">
    <property type="nucleotide sequence ID" value="NZ_MOBZ01000009.1"/>
</dbReference>
<proteinExistence type="predicted"/>
<dbReference type="Proteomes" id="UP000283619">
    <property type="component" value="Unassembled WGS sequence"/>
</dbReference>